<dbReference type="PROSITE" id="PS50162">
    <property type="entry name" value="RECA_2"/>
    <property type="match status" value="1"/>
</dbReference>
<dbReference type="GO" id="GO:0033063">
    <property type="term" value="C:Rad51B-Rad51C-Rad51D-XRCC2 complex"/>
    <property type="evidence" value="ECO:0007669"/>
    <property type="project" value="TreeGrafter"/>
</dbReference>
<keyword evidence="6" id="KW-0539">Nucleus</keyword>
<evidence type="ECO:0000256" key="3">
    <source>
        <dbReference type="ARBA" id="ARBA00022763"/>
    </source>
</evidence>
<dbReference type="InterPro" id="IPR052093">
    <property type="entry name" value="HR_Repair_Mediator"/>
</dbReference>
<dbReference type="PANTHER" id="PTHR46239">
    <property type="entry name" value="DNA REPAIR PROTEIN RAD51 HOMOLOG 3 RAD51C"/>
    <property type="match status" value="1"/>
</dbReference>
<dbReference type="Gene3D" id="1.10.150.20">
    <property type="entry name" value="5' to 3' exonuclease, C-terminal subdomain"/>
    <property type="match status" value="1"/>
</dbReference>
<dbReference type="GO" id="GO:0005524">
    <property type="term" value="F:ATP binding"/>
    <property type="evidence" value="ECO:0007669"/>
    <property type="project" value="UniProtKB-KW"/>
</dbReference>
<comment type="subcellular location">
    <subcellularLocation>
        <location evidence="1">Nucleus</location>
    </subcellularLocation>
</comment>
<keyword evidence="2" id="KW-0547">Nucleotide-binding</keyword>
<evidence type="ECO:0000256" key="5">
    <source>
        <dbReference type="ARBA" id="ARBA00023204"/>
    </source>
</evidence>
<keyword evidence="5" id="KW-0234">DNA repair</keyword>
<evidence type="ECO:0000259" key="9">
    <source>
        <dbReference type="PROSITE" id="PS50162"/>
    </source>
</evidence>
<sequence>MARSFDSCALPLSTKLKLRDCGFDSTEDVKESSCSELATELGITSADALKILEIARTQDSHPVSPRHDAVRHVVLRGASGSLPSSSAAVTSETGVSAVDMLEREKGKKYIITLCERIDQMLGGGITIGEVSEICGVPGIGKTQIGIQLACDAQIPACLNGPEGKVVYIDTEGSFMPSRAAQIAHALVQVVNPQVQSHAERKGEPLPKPLTAEEILHNIFVFRINDFVEQLSCIEMLPSFLEQHHEVCLVIIDSVSFQFRHFEANFNERTRLLMRMSGQLNTLAHEKEVAVVVMNQVTTKFSREDSVLIPALGETWAHACTTRIMLEWHGTMRVARLLKSPSQPRNLAPYKIGSDGVRGFRPKARSKRRHNSFSGLN</sequence>
<dbReference type="InterPro" id="IPR027417">
    <property type="entry name" value="P-loop_NTPase"/>
</dbReference>
<dbReference type="GO" id="GO:0008821">
    <property type="term" value="F:crossover junction DNA endonuclease activity"/>
    <property type="evidence" value="ECO:0007669"/>
    <property type="project" value="TreeGrafter"/>
</dbReference>
<evidence type="ECO:0000256" key="8">
    <source>
        <dbReference type="SAM" id="MobiDB-lite"/>
    </source>
</evidence>
<dbReference type="PANTHER" id="PTHR46239:SF1">
    <property type="entry name" value="DNA REPAIR PROTEIN RAD51 HOMOLOG 3"/>
    <property type="match status" value="1"/>
</dbReference>
<dbReference type="InterPro" id="IPR013632">
    <property type="entry name" value="Rad51_C"/>
</dbReference>
<evidence type="ECO:0000256" key="2">
    <source>
        <dbReference type="ARBA" id="ARBA00022741"/>
    </source>
</evidence>
<proteinExistence type="evidence at transcript level"/>
<dbReference type="GO" id="GO:0005657">
    <property type="term" value="C:replication fork"/>
    <property type="evidence" value="ECO:0007669"/>
    <property type="project" value="TreeGrafter"/>
</dbReference>
<evidence type="ECO:0000256" key="7">
    <source>
        <dbReference type="ARBA" id="ARBA00040674"/>
    </source>
</evidence>
<evidence type="ECO:0000256" key="6">
    <source>
        <dbReference type="ARBA" id="ARBA00023242"/>
    </source>
</evidence>
<evidence type="ECO:0000256" key="4">
    <source>
        <dbReference type="ARBA" id="ARBA00022840"/>
    </source>
</evidence>
<organism evidence="10">
    <name type="scientific">Hirondellea gigas</name>
    <dbReference type="NCBI Taxonomy" id="1518452"/>
    <lineage>
        <taxon>Eukaryota</taxon>
        <taxon>Metazoa</taxon>
        <taxon>Ecdysozoa</taxon>
        <taxon>Arthropoda</taxon>
        <taxon>Crustacea</taxon>
        <taxon>Multicrustacea</taxon>
        <taxon>Malacostraca</taxon>
        <taxon>Eumalacostraca</taxon>
        <taxon>Peracarida</taxon>
        <taxon>Amphipoda</taxon>
        <taxon>Amphilochidea</taxon>
        <taxon>Lysianassida</taxon>
        <taxon>Lysianassidira</taxon>
        <taxon>Lysianassoidea</taxon>
        <taxon>Lysianassidae</taxon>
        <taxon>Hirondellea</taxon>
    </lineage>
</organism>
<dbReference type="GO" id="GO:0033065">
    <property type="term" value="C:Rad51C-XRCC3 complex"/>
    <property type="evidence" value="ECO:0007669"/>
    <property type="project" value="TreeGrafter"/>
</dbReference>
<name>A0A6A7G8M4_9CRUS</name>
<dbReference type="CDD" id="cd19492">
    <property type="entry name" value="Rad51C"/>
    <property type="match status" value="1"/>
</dbReference>
<dbReference type="AlphaFoldDB" id="A0A6A7G8M4"/>
<evidence type="ECO:0000256" key="1">
    <source>
        <dbReference type="ARBA" id="ARBA00004123"/>
    </source>
</evidence>
<dbReference type="EMBL" id="IACT01008466">
    <property type="protein sequence ID" value="LAC27578.1"/>
    <property type="molecule type" value="mRNA"/>
</dbReference>
<evidence type="ECO:0000313" key="10">
    <source>
        <dbReference type="EMBL" id="LAC27578.1"/>
    </source>
</evidence>
<dbReference type="GO" id="GO:0007131">
    <property type="term" value="P:reciprocal meiotic recombination"/>
    <property type="evidence" value="ECO:0007669"/>
    <property type="project" value="TreeGrafter"/>
</dbReference>
<reference evidence="10" key="1">
    <citation type="submission" date="2017-11" db="EMBL/GenBank/DDBJ databases">
        <title>The sensing device of the deep-sea amphipod.</title>
        <authorList>
            <person name="Kobayashi H."/>
            <person name="Nagahama T."/>
            <person name="Arai W."/>
            <person name="Sasagawa Y."/>
            <person name="Umeda M."/>
            <person name="Hayashi T."/>
            <person name="Nikaido I."/>
            <person name="Watanabe H."/>
            <person name="Oguri K."/>
            <person name="Kitazato H."/>
            <person name="Fujioka K."/>
            <person name="Kido Y."/>
            <person name="Takami H."/>
        </authorList>
    </citation>
    <scope>NUCLEOTIDE SEQUENCE</scope>
    <source>
        <tissue evidence="10">Whole body</tissue>
    </source>
</reference>
<feature type="domain" description="RecA family profile 1" evidence="9">
    <location>
        <begin position="106"/>
        <end position="296"/>
    </location>
</feature>
<dbReference type="SUPFAM" id="SSF52540">
    <property type="entry name" value="P-loop containing nucleoside triphosphate hydrolases"/>
    <property type="match status" value="1"/>
</dbReference>
<dbReference type="Pfam" id="PF08423">
    <property type="entry name" value="Rad51"/>
    <property type="match status" value="2"/>
</dbReference>
<dbReference type="Gene3D" id="3.40.50.300">
    <property type="entry name" value="P-loop containing nucleotide triphosphate hydrolases"/>
    <property type="match status" value="1"/>
</dbReference>
<feature type="compositionally biased region" description="Basic residues" evidence="8">
    <location>
        <begin position="359"/>
        <end position="370"/>
    </location>
</feature>
<keyword evidence="3" id="KW-0227">DNA damage</keyword>
<dbReference type="InterPro" id="IPR020588">
    <property type="entry name" value="RecA_ATP-bd"/>
</dbReference>
<accession>A0A6A7G8M4</accession>
<protein>
    <recommendedName>
        <fullName evidence="7">DNA repair protein RAD51 homolog 3</fullName>
    </recommendedName>
</protein>
<dbReference type="GO" id="GO:0140664">
    <property type="term" value="F:ATP-dependent DNA damage sensor activity"/>
    <property type="evidence" value="ECO:0007669"/>
    <property type="project" value="InterPro"/>
</dbReference>
<dbReference type="InterPro" id="IPR016467">
    <property type="entry name" value="DNA_recomb/repair_RecA-like"/>
</dbReference>
<feature type="region of interest" description="Disordered" evidence="8">
    <location>
        <begin position="350"/>
        <end position="376"/>
    </location>
</feature>
<keyword evidence="4" id="KW-0067">ATP-binding</keyword>
<dbReference type="PIRSF" id="PIRSF005856">
    <property type="entry name" value="Rad51"/>
    <property type="match status" value="1"/>
</dbReference>
<dbReference type="GO" id="GO:0000707">
    <property type="term" value="P:meiotic DNA recombinase assembly"/>
    <property type="evidence" value="ECO:0007669"/>
    <property type="project" value="TreeGrafter"/>
</dbReference>
<dbReference type="GO" id="GO:0000400">
    <property type="term" value="F:four-way junction DNA binding"/>
    <property type="evidence" value="ECO:0007669"/>
    <property type="project" value="TreeGrafter"/>
</dbReference>